<gene>
    <name evidence="2" type="ORF">EJB05_45317</name>
</gene>
<keyword evidence="3" id="KW-1185">Reference proteome</keyword>
<feature type="compositionally biased region" description="Low complexity" evidence="1">
    <location>
        <begin position="207"/>
        <end position="224"/>
    </location>
</feature>
<evidence type="ECO:0000313" key="2">
    <source>
        <dbReference type="EMBL" id="TVU11715.1"/>
    </source>
</evidence>
<feature type="region of interest" description="Disordered" evidence="1">
    <location>
        <begin position="199"/>
        <end position="224"/>
    </location>
</feature>
<comment type="caution">
    <text evidence="2">The sequence shown here is derived from an EMBL/GenBank/DDBJ whole genome shotgun (WGS) entry which is preliminary data.</text>
</comment>
<dbReference type="EMBL" id="RWGY01000039">
    <property type="protein sequence ID" value="TVU11715.1"/>
    <property type="molecule type" value="Genomic_DNA"/>
</dbReference>
<proteinExistence type="predicted"/>
<evidence type="ECO:0000313" key="3">
    <source>
        <dbReference type="Proteomes" id="UP000324897"/>
    </source>
</evidence>
<evidence type="ECO:0000256" key="1">
    <source>
        <dbReference type="SAM" id="MobiDB-lite"/>
    </source>
</evidence>
<reference evidence="2 3" key="1">
    <citation type="journal article" date="2019" name="Sci. Rep.">
        <title>A high-quality genome of Eragrostis curvula grass provides insights into Poaceae evolution and supports new strategies to enhance forage quality.</title>
        <authorList>
            <person name="Carballo J."/>
            <person name="Santos B.A.C.M."/>
            <person name="Zappacosta D."/>
            <person name="Garbus I."/>
            <person name="Selva J.P."/>
            <person name="Gallo C.A."/>
            <person name="Diaz A."/>
            <person name="Albertini E."/>
            <person name="Caccamo M."/>
            <person name="Echenique V."/>
        </authorList>
    </citation>
    <scope>NUCLEOTIDE SEQUENCE [LARGE SCALE GENOMIC DNA]</scope>
    <source>
        <strain evidence="3">cv. Victoria</strain>
        <tissue evidence="2">Leaf</tissue>
    </source>
</reference>
<accession>A0A5J9TK85</accession>
<organism evidence="2 3">
    <name type="scientific">Eragrostis curvula</name>
    <name type="common">weeping love grass</name>
    <dbReference type="NCBI Taxonomy" id="38414"/>
    <lineage>
        <taxon>Eukaryota</taxon>
        <taxon>Viridiplantae</taxon>
        <taxon>Streptophyta</taxon>
        <taxon>Embryophyta</taxon>
        <taxon>Tracheophyta</taxon>
        <taxon>Spermatophyta</taxon>
        <taxon>Magnoliopsida</taxon>
        <taxon>Liliopsida</taxon>
        <taxon>Poales</taxon>
        <taxon>Poaceae</taxon>
        <taxon>PACMAD clade</taxon>
        <taxon>Chloridoideae</taxon>
        <taxon>Eragrostideae</taxon>
        <taxon>Eragrostidinae</taxon>
        <taxon>Eragrostis</taxon>
    </lineage>
</organism>
<dbReference type="Gramene" id="TVU11715">
    <property type="protein sequence ID" value="TVU11715"/>
    <property type="gene ID" value="EJB05_45317"/>
</dbReference>
<name>A0A5J9TK85_9POAL</name>
<protein>
    <submittedName>
        <fullName evidence="2">Uncharacterized protein</fullName>
    </submittedName>
</protein>
<sequence length="224" mass="24752">MFSSALIRCQPEPPWPTWPFHQRSVDQRRSRPVAGRRPWLHFSCAHVSRRPTAVPCLPFLFTVSAPRSPPSSSLPFASHISVWTAALGLRGSQLPRHVFGFLLRGGAAEVSIWFGPASSFDSYADLVRSLRPVLRSPNRRSMNGRGGARLTYLVYINHNSLQLDQQAEGLTRTILAMSFKINAIGLHSGVLSSALVRKSPSAPQEPSPELEILPELPSISLENK</sequence>
<feature type="non-terminal residue" evidence="2">
    <location>
        <position position="1"/>
    </location>
</feature>
<dbReference type="AlphaFoldDB" id="A0A5J9TK85"/>
<dbReference type="Proteomes" id="UP000324897">
    <property type="component" value="Chromosome 3"/>
</dbReference>